<accession>A0ABT0ZA86</accession>
<protein>
    <submittedName>
        <fullName evidence="2">Uncharacterized protein</fullName>
    </submittedName>
</protein>
<dbReference type="RefSeq" id="WP_252423348.1">
    <property type="nucleotide sequence ID" value="NZ_JAMWMR010000005.1"/>
</dbReference>
<comment type="caution">
    <text evidence="2">The sequence shown here is derived from an EMBL/GenBank/DDBJ whole genome shotgun (WGS) entry which is preliminary data.</text>
</comment>
<name>A0ABT0ZA86_9ACTN</name>
<dbReference type="Proteomes" id="UP001523219">
    <property type="component" value="Unassembled WGS sequence"/>
</dbReference>
<keyword evidence="3" id="KW-1185">Reference proteome</keyword>
<sequence length="258" mass="27941">MTLQVEPDVTFGMHPDFGVAAAVADDRPFLDEVLRKHHFRHSRHLDVYLLPVGTPHNTAVRTVASATREFHDAGYSVAADPRIMIPPPVPTPNGVPARAPQPGQSLTALTGQLHDLRRAADVSEVLGEILDEHHGVVPDLEEFIDTAAAWCEQLGTSNGHELGLHLRNIAHHVAFLGDQLDGAQVELAVMPEATPENAPPLAEVSLRDRQEWLRVTNTARARVAVASSPNRPATSPKHQGNDAVPRPQDASASPSRTR</sequence>
<evidence type="ECO:0000313" key="3">
    <source>
        <dbReference type="Proteomes" id="UP001523219"/>
    </source>
</evidence>
<reference evidence="2 3" key="1">
    <citation type="submission" date="2022-05" db="EMBL/GenBank/DDBJ databases">
        <title>Streptomyces sp. nov. RY43-2 isolated from soil of a peat swamp forest.</title>
        <authorList>
            <person name="Kanchanasin P."/>
            <person name="Tanasupawat S."/>
            <person name="Phongsopitanun W."/>
        </authorList>
    </citation>
    <scope>NUCLEOTIDE SEQUENCE [LARGE SCALE GENOMIC DNA]</scope>
    <source>
        <strain evidence="2 3">RY43-2</strain>
    </source>
</reference>
<proteinExistence type="predicted"/>
<gene>
    <name evidence="2" type="ORF">NGF19_07710</name>
</gene>
<organism evidence="2 3">
    <name type="scientific">Streptomyces macrolidinus</name>
    <dbReference type="NCBI Taxonomy" id="2952607"/>
    <lineage>
        <taxon>Bacteria</taxon>
        <taxon>Bacillati</taxon>
        <taxon>Actinomycetota</taxon>
        <taxon>Actinomycetes</taxon>
        <taxon>Kitasatosporales</taxon>
        <taxon>Streptomycetaceae</taxon>
        <taxon>Streptomyces</taxon>
    </lineage>
</organism>
<evidence type="ECO:0000256" key="1">
    <source>
        <dbReference type="SAM" id="MobiDB-lite"/>
    </source>
</evidence>
<evidence type="ECO:0000313" key="2">
    <source>
        <dbReference type="EMBL" id="MCN9240682.1"/>
    </source>
</evidence>
<feature type="region of interest" description="Disordered" evidence="1">
    <location>
        <begin position="223"/>
        <end position="258"/>
    </location>
</feature>
<dbReference type="EMBL" id="JAMWMR010000005">
    <property type="protein sequence ID" value="MCN9240682.1"/>
    <property type="molecule type" value="Genomic_DNA"/>
</dbReference>